<evidence type="ECO:0000259" key="2">
    <source>
        <dbReference type="PROSITE" id="PS50042"/>
    </source>
</evidence>
<accession>A0A3B1AKK2</accession>
<evidence type="ECO:0000256" key="1">
    <source>
        <dbReference type="SAM" id="MobiDB-lite"/>
    </source>
</evidence>
<dbReference type="PANTHER" id="PTHR43031">
    <property type="entry name" value="FAD-DEPENDENT OXIDOREDUCTASE"/>
    <property type="match status" value="1"/>
</dbReference>
<dbReference type="InterPro" id="IPR000595">
    <property type="entry name" value="cNMP-bd_dom"/>
</dbReference>
<name>A0A3B1AKK2_9ZZZZ</name>
<dbReference type="InterPro" id="IPR001763">
    <property type="entry name" value="Rhodanese-like_dom"/>
</dbReference>
<dbReference type="PANTHER" id="PTHR43031:SF1">
    <property type="entry name" value="PYRIDINE NUCLEOTIDE-DISULPHIDE OXIDOREDUCTASE"/>
    <property type="match status" value="1"/>
</dbReference>
<protein>
    <recommendedName>
        <fullName evidence="5">Cyclic nucleotide-binding domain-containing protein</fullName>
    </recommendedName>
</protein>
<dbReference type="InterPro" id="IPR050229">
    <property type="entry name" value="GlpE_sulfurtransferase"/>
</dbReference>
<dbReference type="PROSITE" id="PS50206">
    <property type="entry name" value="RHODANESE_3"/>
    <property type="match status" value="1"/>
</dbReference>
<reference evidence="4" key="1">
    <citation type="submission" date="2018-06" db="EMBL/GenBank/DDBJ databases">
        <authorList>
            <person name="Zhirakovskaya E."/>
        </authorList>
    </citation>
    <scope>NUCLEOTIDE SEQUENCE</scope>
</reference>
<dbReference type="PROSITE" id="PS50042">
    <property type="entry name" value="CNMP_BINDING_3"/>
    <property type="match status" value="2"/>
</dbReference>
<dbReference type="SMART" id="SM00100">
    <property type="entry name" value="cNMP"/>
    <property type="match status" value="1"/>
</dbReference>
<evidence type="ECO:0008006" key="5">
    <source>
        <dbReference type="Google" id="ProtNLM"/>
    </source>
</evidence>
<dbReference type="InterPro" id="IPR018488">
    <property type="entry name" value="cNMP-bd_CS"/>
</dbReference>
<feature type="domain" description="Rhodanese" evidence="3">
    <location>
        <begin position="270"/>
        <end position="354"/>
    </location>
</feature>
<feature type="domain" description="Cyclic nucleotide-binding" evidence="2">
    <location>
        <begin position="21"/>
        <end position="102"/>
    </location>
</feature>
<dbReference type="AlphaFoldDB" id="A0A3B1AKK2"/>
<dbReference type="SUPFAM" id="SSF52821">
    <property type="entry name" value="Rhodanese/Cell cycle control phosphatase"/>
    <property type="match status" value="1"/>
</dbReference>
<proteinExistence type="predicted"/>
<dbReference type="PROSITE" id="PS00888">
    <property type="entry name" value="CNMP_BINDING_1"/>
    <property type="match status" value="1"/>
</dbReference>
<dbReference type="Pfam" id="PF00581">
    <property type="entry name" value="Rhodanese"/>
    <property type="match status" value="1"/>
</dbReference>
<evidence type="ECO:0000259" key="3">
    <source>
        <dbReference type="PROSITE" id="PS50206"/>
    </source>
</evidence>
<dbReference type="CDD" id="cd00158">
    <property type="entry name" value="RHOD"/>
    <property type="match status" value="1"/>
</dbReference>
<organism evidence="4">
    <name type="scientific">hydrothermal vent metagenome</name>
    <dbReference type="NCBI Taxonomy" id="652676"/>
    <lineage>
        <taxon>unclassified sequences</taxon>
        <taxon>metagenomes</taxon>
        <taxon>ecological metagenomes</taxon>
    </lineage>
</organism>
<dbReference type="EMBL" id="UOFX01000012">
    <property type="protein sequence ID" value="VAX06466.1"/>
    <property type="molecule type" value="Genomic_DNA"/>
</dbReference>
<gene>
    <name evidence="4" type="ORF">MNBD_GAMMA26-229</name>
</gene>
<dbReference type="CDD" id="cd00038">
    <property type="entry name" value="CAP_ED"/>
    <property type="match status" value="1"/>
</dbReference>
<evidence type="ECO:0000313" key="4">
    <source>
        <dbReference type="EMBL" id="VAX06466.1"/>
    </source>
</evidence>
<sequence>MVAVPNKNAEELQKKLKALIPLNALQDKDREQLLEQVSVQSAKKDEFLFTQGDIEARNIYLLYGAVELLQDKKVVDSLAADADAARYALAHQLPRKLSCRAKMGGAEYISVESYKLGELVEKARESAFTVGEVQEEESDWMSQLLMSPVCQLIPPANIQNIIIRMEELKVAKGEAVVNQGDDGEYFYLIHRGSCVVTCKADDNAEPEELAHLNAGDSFGEEALLSDSKRSGTVTMLTDGILQRLSKEDFITFIKHPLAKEVSYPEADKIIAAGGVWLDVRDAEEYQAGHQEKSINLPIQSLRFQSPSLATDNRYVVYCANGRKSAAAAFLLMEQGLDVAILKGGYSSAPPATQSDQEAPAKRQEAAETKPKPDKVDGSGSTDDLAKLTKERDEALARVDALENRMSRMRDTFEATQSELLAKIEELQQVIAALKEKGAQAGGGGAAGESPDRVIVLEKEIRGLKSENLVLEGELEILMAASEDSDQARTEEVDDLKKQLSVLQKQLDA</sequence>
<dbReference type="InterPro" id="IPR018490">
    <property type="entry name" value="cNMP-bd_dom_sf"/>
</dbReference>
<feature type="region of interest" description="Disordered" evidence="1">
    <location>
        <begin position="347"/>
        <end position="389"/>
    </location>
</feature>
<dbReference type="Pfam" id="PF00027">
    <property type="entry name" value="cNMP_binding"/>
    <property type="match status" value="1"/>
</dbReference>
<dbReference type="InterPro" id="IPR036873">
    <property type="entry name" value="Rhodanese-like_dom_sf"/>
</dbReference>
<dbReference type="InterPro" id="IPR014710">
    <property type="entry name" value="RmlC-like_jellyroll"/>
</dbReference>
<dbReference type="SMART" id="SM00450">
    <property type="entry name" value="RHOD"/>
    <property type="match status" value="1"/>
</dbReference>
<dbReference type="SUPFAM" id="SSF51206">
    <property type="entry name" value="cAMP-binding domain-like"/>
    <property type="match status" value="2"/>
</dbReference>
<dbReference type="Gene3D" id="1.10.287.1490">
    <property type="match status" value="1"/>
</dbReference>
<dbReference type="Gene3D" id="2.60.120.10">
    <property type="entry name" value="Jelly Rolls"/>
    <property type="match status" value="2"/>
</dbReference>
<feature type="compositionally biased region" description="Basic and acidic residues" evidence="1">
    <location>
        <begin position="358"/>
        <end position="376"/>
    </location>
</feature>
<dbReference type="PRINTS" id="PR00103">
    <property type="entry name" value="CAMPKINASE"/>
</dbReference>
<dbReference type="Gene3D" id="3.40.250.10">
    <property type="entry name" value="Rhodanese-like domain"/>
    <property type="match status" value="1"/>
</dbReference>
<feature type="domain" description="Cyclic nucleotide-binding" evidence="2">
    <location>
        <begin position="149"/>
        <end position="253"/>
    </location>
</feature>